<dbReference type="Gene3D" id="1.10.150.210">
    <property type="entry name" value="Phosphoserine phosphatase, domain 2"/>
    <property type="match status" value="1"/>
</dbReference>
<evidence type="ECO:0000256" key="4">
    <source>
        <dbReference type="ARBA" id="ARBA00022605"/>
    </source>
</evidence>
<dbReference type="InterPro" id="IPR036412">
    <property type="entry name" value="HAD-like_sf"/>
</dbReference>
<evidence type="ECO:0000256" key="7">
    <source>
        <dbReference type="ARBA" id="ARBA00022842"/>
    </source>
</evidence>
<reference evidence="9 10" key="1">
    <citation type="journal article" date="2007" name="Proc. Natl. Acad. Sci. U.S.A.">
        <title>The tiny eukaryote Ostreococcus provides genomic insights into the paradox of plankton speciation.</title>
        <authorList>
            <person name="Palenik B."/>
            <person name="Grimwood J."/>
            <person name="Aerts A."/>
            <person name="Rouze P."/>
            <person name="Salamov A."/>
            <person name="Putnam N."/>
            <person name="Dupont C."/>
            <person name="Jorgensen R."/>
            <person name="Derelle E."/>
            <person name="Rombauts S."/>
            <person name="Zhou K."/>
            <person name="Otillar R."/>
            <person name="Merchant S.S."/>
            <person name="Podell S."/>
            <person name="Gaasterland T."/>
            <person name="Napoli C."/>
            <person name="Gendler K."/>
            <person name="Manuell A."/>
            <person name="Tai V."/>
            <person name="Vallon O."/>
            <person name="Piganeau G."/>
            <person name="Jancek S."/>
            <person name="Heijde M."/>
            <person name="Jabbari K."/>
            <person name="Bowler C."/>
            <person name="Lohr M."/>
            <person name="Robbens S."/>
            <person name="Werner G."/>
            <person name="Dubchak I."/>
            <person name="Pazour G.J."/>
            <person name="Ren Q."/>
            <person name="Paulsen I."/>
            <person name="Delwiche C."/>
            <person name="Schmutz J."/>
            <person name="Rokhsar D."/>
            <person name="Van de Peer Y."/>
            <person name="Moreau H."/>
            <person name="Grigoriev I.V."/>
        </authorList>
    </citation>
    <scope>NUCLEOTIDE SEQUENCE [LARGE SCALE GENOMIC DNA]</scope>
    <source>
        <strain evidence="9 10">CCE9901</strain>
    </source>
</reference>
<dbReference type="NCBIfam" id="TIGR01488">
    <property type="entry name" value="HAD-SF-IB"/>
    <property type="match status" value="1"/>
</dbReference>
<evidence type="ECO:0000313" key="9">
    <source>
        <dbReference type="EMBL" id="ABO97056.1"/>
    </source>
</evidence>
<keyword evidence="10" id="KW-1185">Reference proteome</keyword>
<dbReference type="Gramene" id="ABO97056">
    <property type="protein sequence ID" value="ABO97056"/>
    <property type="gene ID" value="OSTLU_16249"/>
</dbReference>
<protein>
    <recommendedName>
        <fullName evidence="3">phosphoserine phosphatase</fullName>
        <ecNumber evidence="3">3.1.3.3</ecNumber>
    </recommendedName>
</protein>
<sequence length="219" mass="23252">MWRTCDAVAFDVDSTVCEDEGIDELGAYVGAGERVEAITKKAMEGGMPFGEALQARLEAMAITREQLETYVAKNPPKYSPGIKELTAALRASGKEVYLVSGGFRQMIAPVAKGLGIPVENIYANTITFNEDGSLKGYDAGEFTSRSGGKAEAVKHIKSSRGYNTMVMVGDGATDLEAKIPGGADIVVGYGGAQRRAKVEAEADWFVLDLFVLAEALKGA</sequence>
<evidence type="ECO:0000313" key="10">
    <source>
        <dbReference type="Proteomes" id="UP000001568"/>
    </source>
</evidence>
<dbReference type="GO" id="GO:0036424">
    <property type="term" value="F:L-phosphoserine phosphatase activity"/>
    <property type="evidence" value="ECO:0007669"/>
    <property type="project" value="EnsemblPlants"/>
</dbReference>
<dbReference type="CDD" id="cd04309">
    <property type="entry name" value="HAD_PSP_eu"/>
    <property type="match status" value="1"/>
</dbReference>
<comment type="pathway">
    <text evidence="2">Amino-acid biosynthesis; L-serine biosynthesis; L-serine from 3-phospho-D-glycerate: step 3/3.</text>
</comment>
<evidence type="ECO:0000256" key="5">
    <source>
        <dbReference type="ARBA" id="ARBA00022723"/>
    </source>
</evidence>
<dbReference type="KEGG" id="olu:OSTLU_16249"/>
<name>A4S0L9_OSTLU</name>
<dbReference type="OMA" id="TFCEDES"/>
<dbReference type="EMBL" id="CP000587">
    <property type="protein sequence ID" value="ABO97056.1"/>
    <property type="molecule type" value="Genomic_DNA"/>
</dbReference>
<keyword evidence="5" id="KW-0479">Metal-binding</keyword>
<dbReference type="InterPro" id="IPR023214">
    <property type="entry name" value="HAD_sf"/>
</dbReference>
<dbReference type="GO" id="GO:0006564">
    <property type="term" value="P:L-serine biosynthetic process"/>
    <property type="evidence" value="ECO:0007669"/>
    <property type="project" value="UniProtKB-KW"/>
</dbReference>
<evidence type="ECO:0000256" key="2">
    <source>
        <dbReference type="ARBA" id="ARBA00005135"/>
    </source>
</evidence>
<keyword evidence="7" id="KW-0460">Magnesium</keyword>
<dbReference type="PANTHER" id="PTHR43344:SF2">
    <property type="entry name" value="PHOSPHOSERINE PHOSPHATASE"/>
    <property type="match status" value="1"/>
</dbReference>
<dbReference type="GeneID" id="5002788"/>
<dbReference type="OrthoDB" id="27226at2759"/>
<accession>A4S0L9</accession>
<dbReference type="STRING" id="436017.A4S0L9"/>
<dbReference type="PANTHER" id="PTHR43344">
    <property type="entry name" value="PHOSPHOSERINE PHOSPHATASE"/>
    <property type="match status" value="1"/>
</dbReference>
<dbReference type="GO" id="GO:0009507">
    <property type="term" value="C:chloroplast"/>
    <property type="evidence" value="ECO:0007669"/>
    <property type="project" value="EnsemblPlants"/>
</dbReference>
<dbReference type="Pfam" id="PF00702">
    <property type="entry name" value="Hydrolase"/>
    <property type="match status" value="1"/>
</dbReference>
<dbReference type="GO" id="GO:0000287">
    <property type="term" value="F:magnesium ion binding"/>
    <property type="evidence" value="ECO:0007669"/>
    <property type="project" value="TreeGrafter"/>
</dbReference>
<keyword evidence="4" id="KW-0028">Amino-acid biosynthesis</keyword>
<dbReference type="HOGENOM" id="CLU_036368_2_1_1"/>
<dbReference type="Proteomes" id="UP000001568">
    <property type="component" value="Chromosome 7"/>
</dbReference>
<dbReference type="GO" id="GO:0048364">
    <property type="term" value="P:root development"/>
    <property type="evidence" value="ECO:0007669"/>
    <property type="project" value="EnsemblPlants"/>
</dbReference>
<dbReference type="EC" id="3.1.3.3" evidence="3"/>
<dbReference type="SMR" id="A4S0L9"/>
<evidence type="ECO:0000256" key="6">
    <source>
        <dbReference type="ARBA" id="ARBA00022801"/>
    </source>
</evidence>
<dbReference type="SUPFAM" id="SSF56784">
    <property type="entry name" value="HAD-like"/>
    <property type="match status" value="1"/>
</dbReference>
<proteinExistence type="predicted"/>
<evidence type="ECO:0000256" key="8">
    <source>
        <dbReference type="ARBA" id="ARBA00023299"/>
    </source>
</evidence>
<dbReference type="Gene3D" id="3.40.50.1000">
    <property type="entry name" value="HAD superfamily/HAD-like"/>
    <property type="match status" value="1"/>
</dbReference>
<dbReference type="AlphaFoldDB" id="A4S0L9"/>
<dbReference type="InterPro" id="IPR050582">
    <property type="entry name" value="HAD-like_SerB"/>
</dbReference>
<comment type="cofactor">
    <cofactor evidence="1">
        <name>Mg(2+)</name>
        <dbReference type="ChEBI" id="CHEBI:18420"/>
    </cofactor>
</comment>
<dbReference type="eggNOG" id="KOG1615">
    <property type="taxonomic scope" value="Eukaryota"/>
</dbReference>
<organism evidence="9 10">
    <name type="scientific">Ostreococcus lucimarinus (strain CCE9901)</name>
    <dbReference type="NCBI Taxonomy" id="436017"/>
    <lineage>
        <taxon>Eukaryota</taxon>
        <taxon>Viridiplantae</taxon>
        <taxon>Chlorophyta</taxon>
        <taxon>Mamiellophyceae</taxon>
        <taxon>Mamiellales</taxon>
        <taxon>Bathycoccaceae</taxon>
        <taxon>Ostreococcus</taxon>
    </lineage>
</organism>
<gene>
    <name evidence="9" type="ORF">OSTLU_16249</name>
</gene>
<dbReference type="RefSeq" id="XP_001418763.1">
    <property type="nucleotide sequence ID" value="XM_001418726.1"/>
</dbReference>
<evidence type="ECO:0000256" key="1">
    <source>
        <dbReference type="ARBA" id="ARBA00001946"/>
    </source>
</evidence>
<keyword evidence="8" id="KW-0718">Serine biosynthesis</keyword>
<dbReference type="GO" id="GO:0000096">
    <property type="term" value="P:sulfur amino acid metabolic process"/>
    <property type="evidence" value="ECO:0007669"/>
    <property type="project" value="EnsemblPlants"/>
</dbReference>
<keyword evidence="6" id="KW-0378">Hydrolase</keyword>
<evidence type="ECO:0000256" key="3">
    <source>
        <dbReference type="ARBA" id="ARBA00012640"/>
    </source>
</evidence>